<organism evidence="1 2">
    <name type="scientific">Peronosclerospora sorghi</name>
    <dbReference type="NCBI Taxonomy" id="230839"/>
    <lineage>
        <taxon>Eukaryota</taxon>
        <taxon>Sar</taxon>
        <taxon>Stramenopiles</taxon>
        <taxon>Oomycota</taxon>
        <taxon>Peronosporomycetes</taxon>
        <taxon>Peronosporales</taxon>
        <taxon>Peronosporaceae</taxon>
        <taxon>Peronosclerospora</taxon>
    </lineage>
</organism>
<name>A0ACC0WJF8_9STRA</name>
<comment type="caution">
    <text evidence="1">The sequence shown here is derived from an EMBL/GenBank/DDBJ whole genome shotgun (WGS) entry which is preliminary data.</text>
</comment>
<protein>
    <submittedName>
        <fullName evidence="1">Uncharacterized protein</fullName>
    </submittedName>
</protein>
<dbReference type="EMBL" id="CM047591">
    <property type="protein sequence ID" value="KAI9918795.1"/>
    <property type="molecule type" value="Genomic_DNA"/>
</dbReference>
<reference evidence="1 2" key="1">
    <citation type="journal article" date="2022" name="bioRxiv">
        <title>The genome of the oomycete Peronosclerospora sorghi, a cosmopolitan pathogen of maize and sorghum, is inflated with dispersed pseudogenes.</title>
        <authorList>
            <person name="Fletcher K."/>
            <person name="Martin F."/>
            <person name="Isakeit T."/>
            <person name="Cavanaugh K."/>
            <person name="Magill C."/>
            <person name="Michelmore R."/>
        </authorList>
    </citation>
    <scope>NUCLEOTIDE SEQUENCE [LARGE SCALE GENOMIC DNA]</scope>
    <source>
        <strain evidence="1">P6</strain>
    </source>
</reference>
<sequence>MAGLVVCDDAKRIRYLYTGWPGCSHDARLMQNCDLVQNKDRMFSGREYLLSDSGFVPDVTIIPCFKKPEHGSLNTEQKIFNKQLSGFRVCNEHCIGLLKGRFQSLKGLRLRLQDEDDAQRIIAWIRSRAVLHNILLSEDFDLVDIDVDEDGDEQDEEYQAGSVGDTPGKHGVLQEY</sequence>
<proteinExistence type="predicted"/>
<accession>A0ACC0WJF8</accession>
<keyword evidence="2" id="KW-1185">Reference proteome</keyword>
<evidence type="ECO:0000313" key="2">
    <source>
        <dbReference type="Proteomes" id="UP001163321"/>
    </source>
</evidence>
<evidence type="ECO:0000313" key="1">
    <source>
        <dbReference type="EMBL" id="KAI9918795.1"/>
    </source>
</evidence>
<dbReference type="Proteomes" id="UP001163321">
    <property type="component" value="Chromosome 12"/>
</dbReference>
<gene>
    <name evidence="1" type="ORF">PsorP6_012067</name>
</gene>